<comment type="similarity">
    <text evidence="1">Belongs to the LysR transcriptional regulatory family.</text>
</comment>
<dbReference type="SUPFAM" id="SSF46785">
    <property type="entry name" value="Winged helix' DNA-binding domain"/>
    <property type="match status" value="1"/>
</dbReference>
<dbReference type="InterPro" id="IPR005119">
    <property type="entry name" value="LysR_subst-bd"/>
</dbReference>
<evidence type="ECO:0000256" key="1">
    <source>
        <dbReference type="ARBA" id="ARBA00009437"/>
    </source>
</evidence>
<dbReference type="Proteomes" id="UP001529491">
    <property type="component" value="Chromosome"/>
</dbReference>
<dbReference type="Gene3D" id="3.40.190.290">
    <property type="match status" value="1"/>
</dbReference>
<dbReference type="InterPro" id="IPR036390">
    <property type="entry name" value="WH_DNA-bd_sf"/>
</dbReference>
<keyword evidence="4" id="KW-0804">Transcription</keyword>
<dbReference type="Gene3D" id="1.10.10.10">
    <property type="entry name" value="Winged helix-like DNA-binding domain superfamily/Winged helix DNA-binding domain"/>
    <property type="match status" value="1"/>
</dbReference>
<keyword evidence="2" id="KW-0805">Transcription regulation</keyword>
<evidence type="ECO:0000313" key="7">
    <source>
        <dbReference type="Proteomes" id="UP001529491"/>
    </source>
</evidence>
<dbReference type="CDD" id="cd08422">
    <property type="entry name" value="PBP2_CrgA_like"/>
    <property type="match status" value="1"/>
</dbReference>
<proteinExistence type="inferred from homology"/>
<feature type="domain" description="HTH lysR-type" evidence="5">
    <location>
        <begin position="1"/>
        <end position="59"/>
    </location>
</feature>
<dbReference type="EMBL" id="CP136522">
    <property type="protein sequence ID" value="WOT06442.1"/>
    <property type="molecule type" value="Genomic_DNA"/>
</dbReference>
<dbReference type="PANTHER" id="PTHR30537:SF35">
    <property type="entry name" value="TRANSCRIPTIONAL REGULATORY PROTEIN"/>
    <property type="match status" value="1"/>
</dbReference>
<keyword evidence="7" id="KW-1185">Reference proteome</keyword>
<dbReference type="SUPFAM" id="SSF53850">
    <property type="entry name" value="Periplasmic binding protein-like II"/>
    <property type="match status" value="1"/>
</dbReference>
<protein>
    <submittedName>
        <fullName evidence="6">LysR family transcriptional regulator</fullName>
    </submittedName>
</protein>
<sequence>MDKITGMRVFVEVVNLGSLTAAAGKLEMSRSMATRHLAALEKSLGMTLLSRHARRLQITSAGEDVLPYYRQILSLNDSVTHITSGEDAEPQGLIRVACSVSFGQSHIAKLIRQFISIYPKISVEIILTERCIDLAKEPFDIVIQIGKEQDQRMVSRQLTTCHSLVCAAPSYLKSHNIPTKPSDLVAHNCLLHINLGSNWCLRNNSDANTEHPIQVPVSGQFKSNDVMVLLEAALAGEGVTCLPSVIVQPYIDQHKLTLLLEEYVMDDVAINILYQSRKHLAKRVHKLIDFLVDEFAKKQ</sequence>
<evidence type="ECO:0000313" key="6">
    <source>
        <dbReference type="EMBL" id="WOT06442.1"/>
    </source>
</evidence>
<keyword evidence="3" id="KW-0238">DNA-binding</keyword>
<reference evidence="6 7" key="1">
    <citation type="submission" date="2023-10" db="EMBL/GenBank/DDBJ databases">
        <title>Complete genome sequence of Shewanella sp. DAU334.</title>
        <authorList>
            <person name="Lee Y.-S."/>
            <person name="Jeong H.-R."/>
            <person name="Hwang E.-J."/>
            <person name="Choi Y.-L."/>
            <person name="Kim G.-D."/>
        </authorList>
    </citation>
    <scope>NUCLEOTIDE SEQUENCE [LARGE SCALE GENOMIC DNA]</scope>
    <source>
        <strain evidence="6 7">DAU334</strain>
    </source>
</reference>
<evidence type="ECO:0000256" key="3">
    <source>
        <dbReference type="ARBA" id="ARBA00023125"/>
    </source>
</evidence>
<dbReference type="PROSITE" id="PS50931">
    <property type="entry name" value="HTH_LYSR"/>
    <property type="match status" value="1"/>
</dbReference>
<dbReference type="InterPro" id="IPR036388">
    <property type="entry name" value="WH-like_DNA-bd_sf"/>
</dbReference>
<evidence type="ECO:0000256" key="2">
    <source>
        <dbReference type="ARBA" id="ARBA00023015"/>
    </source>
</evidence>
<dbReference type="Pfam" id="PF00126">
    <property type="entry name" value="HTH_1"/>
    <property type="match status" value="1"/>
</dbReference>
<name>A0ABZ0K1L1_9GAMM</name>
<dbReference type="InterPro" id="IPR058163">
    <property type="entry name" value="LysR-type_TF_proteobact-type"/>
</dbReference>
<accession>A0ABZ0K1L1</accession>
<organism evidence="6 7">
    <name type="scientific">Shewanella youngdeokensis</name>
    <dbReference type="NCBI Taxonomy" id="2999068"/>
    <lineage>
        <taxon>Bacteria</taxon>
        <taxon>Pseudomonadati</taxon>
        <taxon>Pseudomonadota</taxon>
        <taxon>Gammaproteobacteria</taxon>
        <taxon>Alteromonadales</taxon>
        <taxon>Shewanellaceae</taxon>
        <taxon>Shewanella</taxon>
    </lineage>
</organism>
<dbReference type="PANTHER" id="PTHR30537">
    <property type="entry name" value="HTH-TYPE TRANSCRIPTIONAL REGULATOR"/>
    <property type="match status" value="1"/>
</dbReference>
<dbReference type="Pfam" id="PF03466">
    <property type="entry name" value="LysR_substrate"/>
    <property type="match status" value="1"/>
</dbReference>
<dbReference type="RefSeq" id="WP_310470716.1">
    <property type="nucleotide sequence ID" value="NZ_CP136522.1"/>
</dbReference>
<evidence type="ECO:0000259" key="5">
    <source>
        <dbReference type="PROSITE" id="PS50931"/>
    </source>
</evidence>
<evidence type="ECO:0000256" key="4">
    <source>
        <dbReference type="ARBA" id="ARBA00023163"/>
    </source>
</evidence>
<dbReference type="InterPro" id="IPR000847">
    <property type="entry name" value="LysR_HTH_N"/>
</dbReference>
<gene>
    <name evidence="6" type="ORF">RGE70_06630</name>
</gene>